<name>A0AAD7FDC5_9AGAR</name>
<evidence type="ECO:0000313" key="1">
    <source>
        <dbReference type="EMBL" id="KAJ7613486.1"/>
    </source>
</evidence>
<proteinExistence type="predicted"/>
<keyword evidence="2" id="KW-1185">Reference proteome</keyword>
<evidence type="ECO:0000313" key="2">
    <source>
        <dbReference type="Proteomes" id="UP001221142"/>
    </source>
</evidence>
<dbReference type="AlphaFoldDB" id="A0AAD7FDC5"/>
<sequence>MHARLARRSLPRSMVDITTSRPASCCASRRSICARFPDLLASVIHTCWRLSSSSYPLCRTFADLEEDVEVDVDEEEEEVSVFLLLVLLWMVGRDRIVLPVAVCPCVHQDLTQSFSSSSPPVGYQQHTDPIPFPHQQSRTRPIFQSFKLAWRGVYLKRLLEFPTEDYR</sequence>
<accession>A0AAD7FDC5</accession>
<comment type="caution">
    <text evidence="1">The sequence shown here is derived from an EMBL/GenBank/DDBJ whole genome shotgun (WGS) entry which is preliminary data.</text>
</comment>
<dbReference type="Proteomes" id="UP001221142">
    <property type="component" value="Unassembled WGS sequence"/>
</dbReference>
<dbReference type="EMBL" id="JARKIF010000028">
    <property type="protein sequence ID" value="KAJ7613486.1"/>
    <property type="molecule type" value="Genomic_DNA"/>
</dbReference>
<organism evidence="1 2">
    <name type="scientific">Roridomyces roridus</name>
    <dbReference type="NCBI Taxonomy" id="1738132"/>
    <lineage>
        <taxon>Eukaryota</taxon>
        <taxon>Fungi</taxon>
        <taxon>Dikarya</taxon>
        <taxon>Basidiomycota</taxon>
        <taxon>Agaricomycotina</taxon>
        <taxon>Agaricomycetes</taxon>
        <taxon>Agaricomycetidae</taxon>
        <taxon>Agaricales</taxon>
        <taxon>Marasmiineae</taxon>
        <taxon>Mycenaceae</taxon>
        <taxon>Roridomyces</taxon>
    </lineage>
</organism>
<protein>
    <submittedName>
        <fullName evidence="1">Uncharacterized protein</fullName>
    </submittedName>
</protein>
<gene>
    <name evidence="1" type="ORF">FB45DRAFT_267426</name>
</gene>
<reference evidence="1" key="1">
    <citation type="submission" date="2023-03" db="EMBL/GenBank/DDBJ databases">
        <title>Massive genome expansion in bonnet fungi (Mycena s.s.) driven by repeated elements and novel gene families across ecological guilds.</title>
        <authorList>
            <consortium name="Lawrence Berkeley National Laboratory"/>
            <person name="Harder C.B."/>
            <person name="Miyauchi S."/>
            <person name="Viragh M."/>
            <person name="Kuo A."/>
            <person name="Thoen E."/>
            <person name="Andreopoulos B."/>
            <person name="Lu D."/>
            <person name="Skrede I."/>
            <person name="Drula E."/>
            <person name="Henrissat B."/>
            <person name="Morin E."/>
            <person name="Kohler A."/>
            <person name="Barry K."/>
            <person name="LaButti K."/>
            <person name="Morin E."/>
            <person name="Salamov A."/>
            <person name="Lipzen A."/>
            <person name="Mereny Z."/>
            <person name="Hegedus B."/>
            <person name="Baldrian P."/>
            <person name="Stursova M."/>
            <person name="Weitz H."/>
            <person name="Taylor A."/>
            <person name="Grigoriev I.V."/>
            <person name="Nagy L.G."/>
            <person name="Martin F."/>
            <person name="Kauserud H."/>
        </authorList>
    </citation>
    <scope>NUCLEOTIDE SEQUENCE</scope>
    <source>
        <strain evidence="1">9284</strain>
    </source>
</reference>